<proteinExistence type="inferred from homology"/>
<keyword evidence="18" id="KW-1185">Reference proteome</keyword>
<dbReference type="InterPro" id="IPR036599">
    <property type="entry name" value="DNA_ligase_N_sf"/>
</dbReference>
<comment type="similarity">
    <text evidence="2 15">Belongs to the ATP-dependent DNA ligase family.</text>
</comment>
<evidence type="ECO:0000313" key="18">
    <source>
        <dbReference type="Proteomes" id="UP000266673"/>
    </source>
</evidence>
<dbReference type="GO" id="GO:0005739">
    <property type="term" value="C:mitochondrion"/>
    <property type="evidence" value="ECO:0007669"/>
    <property type="project" value="TreeGrafter"/>
</dbReference>
<protein>
    <recommendedName>
        <fullName evidence="14">DNA ligase</fullName>
        <ecNumber evidence="14">6.5.1.1</ecNumber>
    </recommendedName>
</protein>
<dbReference type="EC" id="6.5.1.1" evidence="14"/>
<dbReference type="Gene3D" id="3.30.470.30">
    <property type="entry name" value="DNA ligase/mRNA capping enzyme"/>
    <property type="match status" value="1"/>
</dbReference>
<keyword evidence="10 14" id="KW-0234">DNA repair</keyword>
<dbReference type="Proteomes" id="UP000266673">
    <property type="component" value="Unassembled WGS sequence"/>
</dbReference>
<keyword evidence="7 14" id="KW-0227">DNA damage</keyword>
<evidence type="ECO:0000256" key="8">
    <source>
        <dbReference type="ARBA" id="ARBA00022840"/>
    </source>
</evidence>
<evidence type="ECO:0000256" key="15">
    <source>
        <dbReference type="RuleBase" id="RU004196"/>
    </source>
</evidence>
<dbReference type="PROSITE" id="PS00697">
    <property type="entry name" value="DNA_LIGASE_A1"/>
    <property type="match status" value="1"/>
</dbReference>
<dbReference type="FunFam" id="1.10.3260.10:FF:000001">
    <property type="entry name" value="DNA ligase"/>
    <property type="match status" value="1"/>
</dbReference>
<evidence type="ECO:0000259" key="16">
    <source>
        <dbReference type="PROSITE" id="PS50160"/>
    </source>
</evidence>
<reference evidence="17 18" key="1">
    <citation type="submission" date="2018-06" db="EMBL/GenBank/DDBJ databases">
        <title>Comparative genomics reveals the genomic features of Rhizophagus irregularis, R. cerebriforme, R. diaphanum and Gigaspora rosea, and their symbiotic lifestyle signature.</title>
        <authorList>
            <person name="Morin E."/>
            <person name="San Clemente H."/>
            <person name="Chen E.C.H."/>
            <person name="De La Providencia I."/>
            <person name="Hainaut M."/>
            <person name="Kuo A."/>
            <person name="Kohler A."/>
            <person name="Murat C."/>
            <person name="Tang N."/>
            <person name="Roy S."/>
            <person name="Loubradou J."/>
            <person name="Henrissat B."/>
            <person name="Grigoriev I.V."/>
            <person name="Corradi N."/>
            <person name="Roux C."/>
            <person name="Martin F.M."/>
        </authorList>
    </citation>
    <scope>NUCLEOTIDE SEQUENCE [LARGE SCALE GENOMIC DNA]</scope>
    <source>
        <strain evidence="17 18">DAOM 194757</strain>
    </source>
</reference>
<evidence type="ECO:0000256" key="6">
    <source>
        <dbReference type="ARBA" id="ARBA00022741"/>
    </source>
</evidence>
<dbReference type="GO" id="GO:0003910">
    <property type="term" value="F:DNA ligase (ATP) activity"/>
    <property type="evidence" value="ECO:0007669"/>
    <property type="project" value="UniProtKB-EC"/>
</dbReference>
<dbReference type="STRING" id="44941.A0A397VU13"/>
<dbReference type="NCBIfam" id="TIGR00574">
    <property type="entry name" value="dnl1"/>
    <property type="match status" value="1"/>
</dbReference>
<dbReference type="GO" id="GO:1903461">
    <property type="term" value="P:Okazaki fragment processing involved in mitotic DNA replication"/>
    <property type="evidence" value="ECO:0007669"/>
    <property type="project" value="TreeGrafter"/>
</dbReference>
<dbReference type="InterPro" id="IPR012309">
    <property type="entry name" value="DNA_ligase_ATP-dep_C"/>
</dbReference>
<keyword evidence="12" id="KW-0131">Cell cycle</keyword>
<keyword evidence="11" id="KW-0539">Nucleus</keyword>
<dbReference type="InterPro" id="IPR012340">
    <property type="entry name" value="NA-bd_OB-fold"/>
</dbReference>
<dbReference type="CDD" id="cd07900">
    <property type="entry name" value="Adenylation_DNA_ligase_I_Euk"/>
    <property type="match status" value="1"/>
</dbReference>
<dbReference type="Pfam" id="PF01068">
    <property type="entry name" value="DNA_ligase_A_M"/>
    <property type="match status" value="1"/>
</dbReference>
<dbReference type="InterPro" id="IPR012310">
    <property type="entry name" value="DNA_ligase_ATP-dep_cent"/>
</dbReference>
<evidence type="ECO:0000256" key="12">
    <source>
        <dbReference type="ARBA" id="ARBA00023306"/>
    </source>
</evidence>
<dbReference type="EMBL" id="QKWP01000181">
    <property type="protein sequence ID" value="RIB25251.1"/>
    <property type="molecule type" value="Genomic_DNA"/>
</dbReference>
<evidence type="ECO:0000256" key="9">
    <source>
        <dbReference type="ARBA" id="ARBA00023172"/>
    </source>
</evidence>
<evidence type="ECO:0000256" key="1">
    <source>
        <dbReference type="ARBA" id="ARBA00004123"/>
    </source>
</evidence>
<evidence type="ECO:0000256" key="7">
    <source>
        <dbReference type="ARBA" id="ARBA00022763"/>
    </source>
</evidence>
<dbReference type="CDD" id="cd07969">
    <property type="entry name" value="OBF_DNA_ligase_I"/>
    <property type="match status" value="1"/>
</dbReference>
<feature type="domain" description="ATP-dependent DNA ligase family profile" evidence="16">
    <location>
        <begin position="441"/>
        <end position="579"/>
    </location>
</feature>
<organism evidence="17 18">
    <name type="scientific">Gigaspora rosea</name>
    <dbReference type="NCBI Taxonomy" id="44941"/>
    <lineage>
        <taxon>Eukaryota</taxon>
        <taxon>Fungi</taxon>
        <taxon>Fungi incertae sedis</taxon>
        <taxon>Mucoromycota</taxon>
        <taxon>Glomeromycotina</taxon>
        <taxon>Glomeromycetes</taxon>
        <taxon>Diversisporales</taxon>
        <taxon>Gigasporaceae</taxon>
        <taxon>Gigaspora</taxon>
    </lineage>
</organism>
<keyword evidence="3 14" id="KW-0436">Ligase</keyword>
<dbReference type="GO" id="GO:0051301">
    <property type="term" value="P:cell division"/>
    <property type="evidence" value="ECO:0007669"/>
    <property type="project" value="UniProtKB-KW"/>
</dbReference>
<dbReference type="PROSITE" id="PS00333">
    <property type="entry name" value="DNA_LIGASE_A2"/>
    <property type="match status" value="1"/>
</dbReference>
<comment type="catalytic activity">
    <reaction evidence="13 14">
        <text>ATP + (deoxyribonucleotide)n-3'-hydroxyl + 5'-phospho-(deoxyribonucleotide)m = (deoxyribonucleotide)n+m + AMP + diphosphate.</text>
        <dbReference type="EC" id="6.5.1.1"/>
    </reaction>
</comment>
<dbReference type="Pfam" id="PF04679">
    <property type="entry name" value="DNA_ligase_A_C"/>
    <property type="match status" value="1"/>
</dbReference>
<dbReference type="Gene3D" id="2.40.50.140">
    <property type="entry name" value="Nucleic acid-binding proteins"/>
    <property type="match status" value="1"/>
</dbReference>
<dbReference type="OrthoDB" id="206088at2759"/>
<comment type="caution">
    <text evidence="17">The sequence shown here is derived from an EMBL/GenBank/DDBJ whole genome shotgun (WGS) entry which is preliminary data.</text>
</comment>
<accession>A0A397VU13</accession>
<dbReference type="GO" id="GO:0005634">
    <property type="term" value="C:nucleus"/>
    <property type="evidence" value="ECO:0007669"/>
    <property type="project" value="UniProtKB-SubCell"/>
</dbReference>
<dbReference type="SUPFAM" id="SSF117018">
    <property type="entry name" value="ATP-dependent DNA ligase DNA-binding domain"/>
    <property type="match status" value="1"/>
</dbReference>
<evidence type="ECO:0000256" key="13">
    <source>
        <dbReference type="ARBA" id="ARBA00034003"/>
    </source>
</evidence>
<dbReference type="SUPFAM" id="SSF50249">
    <property type="entry name" value="Nucleic acid-binding proteins"/>
    <property type="match status" value="1"/>
</dbReference>
<evidence type="ECO:0000256" key="11">
    <source>
        <dbReference type="ARBA" id="ARBA00023242"/>
    </source>
</evidence>
<dbReference type="Gene3D" id="3.30.1490.70">
    <property type="match status" value="1"/>
</dbReference>
<evidence type="ECO:0000256" key="14">
    <source>
        <dbReference type="RuleBase" id="RU000617"/>
    </source>
</evidence>
<keyword evidence="5" id="KW-0235">DNA replication</keyword>
<dbReference type="GO" id="GO:0005524">
    <property type="term" value="F:ATP binding"/>
    <property type="evidence" value="ECO:0007669"/>
    <property type="project" value="UniProtKB-KW"/>
</dbReference>
<comment type="subcellular location">
    <subcellularLocation>
        <location evidence="1">Nucleus</location>
    </subcellularLocation>
</comment>
<keyword evidence="4" id="KW-0132">Cell division</keyword>
<dbReference type="PANTHER" id="PTHR45674:SF4">
    <property type="entry name" value="DNA LIGASE 1"/>
    <property type="match status" value="1"/>
</dbReference>
<dbReference type="FunFam" id="3.30.470.30:FF:000016">
    <property type="entry name" value="DNA ligase"/>
    <property type="match status" value="1"/>
</dbReference>
<evidence type="ECO:0000313" key="17">
    <source>
        <dbReference type="EMBL" id="RIB25251.1"/>
    </source>
</evidence>
<dbReference type="InterPro" id="IPR012308">
    <property type="entry name" value="DNA_ligase_ATP-dep_N"/>
</dbReference>
<dbReference type="PANTHER" id="PTHR45674">
    <property type="entry name" value="DNA LIGASE 1/3 FAMILY MEMBER"/>
    <property type="match status" value="1"/>
</dbReference>
<dbReference type="SUPFAM" id="SSF56091">
    <property type="entry name" value="DNA ligase/mRNA capping enzyme, catalytic domain"/>
    <property type="match status" value="1"/>
</dbReference>
<evidence type="ECO:0000256" key="4">
    <source>
        <dbReference type="ARBA" id="ARBA00022618"/>
    </source>
</evidence>
<dbReference type="GO" id="GO:0071897">
    <property type="term" value="P:DNA biosynthetic process"/>
    <property type="evidence" value="ECO:0007669"/>
    <property type="project" value="InterPro"/>
</dbReference>
<dbReference type="InterPro" id="IPR016059">
    <property type="entry name" value="DNA_ligase_ATP-dep_CS"/>
</dbReference>
<keyword evidence="8 14" id="KW-0067">ATP-binding</keyword>
<dbReference type="GO" id="GO:0006281">
    <property type="term" value="P:DNA repair"/>
    <property type="evidence" value="ECO:0007669"/>
    <property type="project" value="UniProtKB-KW"/>
</dbReference>
<dbReference type="GO" id="GO:0006310">
    <property type="term" value="P:DNA recombination"/>
    <property type="evidence" value="ECO:0007669"/>
    <property type="project" value="UniProtKB-KW"/>
</dbReference>
<gene>
    <name evidence="17" type="ORF">C2G38_2166344</name>
</gene>
<dbReference type="PROSITE" id="PS50160">
    <property type="entry name" value="DNA_LIGASE_A3"/>
    <property type="match status" value="1"/>
</dbReference>
<keyword evidence="9 14" id="KW-0233">DNA recombination</keyword>
<evidence type="ECO:0000256" key="5">
    <source>
        <dbReference type="ARBA" id="ARBA00022705"/>
    </source>
</evidence>
<evidence type="ECO:0000256" key="10">
    <source>
        <dbReference type="ARBA" id="ARBA00023204"/>
    </source>
</evidence>
<dbReference type="Gene3D" id="1.10.3260.10">
    <property type="entry name" value="DNA ligase, ATP-dependent, N-terminal domain"/>
    <property type="match status" value="1"/>
</dbReference>
<dbReference type="GO" id="GO:0003677">
    <property type="term" value="F:DNA binding"/>
    <property type="evidence" value="ECO:0007669"/>
    <property type="project" value="InterPro"/>
</dbReference>
<dbReference type="AlphaFoldDB" id="A0A397VU13"/>
<evidence type="ECO:0000256" key="2">
    <source>
        <dbReference type="ARBA" id="ARBA00007572"/>
    </source>
</evidence>
<sequence length="700" mass="79224">MSKQTKLGAFFKPKTDGTIDLDINNAQNFATNGKRERDKSEDEEEIDRLKVKAKKRATTPTNQGEEECINEEIDVAKINRLDSWEEKKPVPYSALCKTFEKIEATTKRLEIQELLTTFFVQVIELSPDNLLETLYLCINRICPEYENLELGVGESLLIKAIAETTGRKTSKVKEELAKWGDLGKVAKDSKNTQPTLIKPKPLTIPALFSKMKGIAKTNGQDSQERKIRDIKFLLTACQGDEAKYLIRSLEGKLRIGLAEQTVLISLAQSIVLKDPGYQKLSKALKAEELTTAADIVKSVYSELPSYDIIVPTLLKLGVRGLRENCKLTPGIPLKPMLAHPTKSITEALDRVEGKTFTCEFKYDGERGQIHLLEDGTAKIYSRNLEDSSMKFPDVLEILSSIVKPGTKNFVLDCEIVAWDPEKNCLLPFQILSTRKRKDVKESDIKVSVCLYAFDLLYLNGESLLQKSFTERREHLYNAFQEVEGKFSFARHMNASNVEEIQAFLDESVKGSCEGLMVKILDGPESSYEPSKRSRNWLKIKKDYISGGIGDSLDLVVVGAYLGRGKRTSVYGTFLLACYDPDNEEYQTICKIGTGFSDVSLETHFKFLKEREIHEPKKYYNYDKGAKPDVWFEPCQVWEVKTADLSISPIYKAGLGKVDPSKGISLRFPRFIQIREDKKPEDATTSDQVADMYRSQFRNEE</sequence>
<name>A0A397VU13_9GLOM</name>
<keyword evidence="6 14" id="KW-0547">Nucleotide-binding</keyword>
<dbReference type="InterPro" id="IPR050191">
    <property type="entry name" value="ATP-dep_DNA_ligase"/>
</dbReference>
<evidence type="ECO:0000256" key="3">
    <source>
        <dbReference type="ARBA" id="ARBA00022598"/>
    </source>
</evidence>
<dbReference type="FunFam" id="2.40.50.140:FF:000062">
    <property type="entry name" value="DNA ligase"/>
    <property type="match status" value="1"/>
</dbReference>
<dbReference type="Pfam" id="PF04675">
    <property type="entry name" value="DNA_ligase_A_N"/>
    <property type="match status" value="1"/>
</dbReference>
<dbReference type="InterPro" id="IPR000977">
    <property type="entry name" value="DNA_ligase_ATP-dep"/>
</dbReference>